<dbReference type="AlphaFoldDB" id="A0A833L2N1"/>
<comment type="caution">
    <text evidence="7">The sequence shown here is derived from an EMBL/GenBank/DDBJ whole genome shotgun (WGS) entry which is preliminary data.</text>
</comment>
<dbReference type="Proteomes" id="UP000488506">
    <property type="component" value="Unassembled WGS sequence"/>
</dbReference>
<dbReference type="InterPro" id="IPR050644">
    <property type="entry name" value="PG_Glycine_Bridge_Synth"/>
</dbReference>
<evidence type="ECO:0000256" key="2">
    <source>
        <dbReference type="ARBA" id="ARBA00022679"/>
    </source>
</evidence>
<dbReference type="PROSITE" id="PS51191">
    <property type="entry name" value="FEMABX"/>
    <property type="match status" value="1"/>
</dbReference>
<evidence type="ECO:0000313" key="8">
    <source>
        <dbReference type="Proteomes" id="UP000488506"/>
    </source>
</evidence>
<keyword evidence="5" id="KW-0012">Acyltransferase</keyword>
<evidence type="ECO:0000256" key="4">
    <source>
        <dbReference type="ARBA" id="ARBA00022984"/>
    </source>
</evidence>
<dbReference type="Pfam" id="PF02388">
    <property type="entry name" value="FemAB"/>
    <property type="match status" value="3"/>
</dbReference>
<protein>
    <recommendedName>
        <fullName evidence="9">Peptidoglycan bridge formation glycyltransferase FemA/FemB family protein</fullName>
    </recommendedName>
</protein>
<dbReference type="GO" id="GO:0071555">
    <property type="term" value="P:cell wall organization"/>
    <property type="evidence" value="ECO:0007669"/>
    <property type="project" value="UniProtKB-KW"/>
</dbReference>
<accession>A0A833L2N1</accession>
<dbReference type="InterPro" id="IPR016181">
    <property type="entry name" value="Acyl_CoA_acyltransferase"/>
</dbReference>
<dbReference type="GO" id="GO:0016755">
    <property type="term" value="F:aminoacyltransferase activity"/>
    <property type="evidence" value="ECO:0007669"/>
    <property type="project" value="InterPro"/>
</dbReference>
<evidence type="ECO:0000256" key="3">
    <source>
        <dbReference type="ARBA" id="ARBA00022960"/>
    </source>
</evidence>
<dbReference type="SUPFAM" id="SSF55729">
    <property type="entry name" value="Acyl-CoA N-acyltransferases (Nat)"/>
    <property type="match status" value="2"/>
</dbReference>
<keyword evidence="3" id="KW-0133">Cell shape</keyword>
<sequence>MELITASKDQWDSFVEKSPQILQTWEWGEIKKSQGWDPIRIAVGENNSISASILLLKRKFPYINKCLFYAPRGPIFDNAGALEYLLQKIKEEAKKHAAIALKIDPEIEDSDSNRIDLFIKKGLKINKKQIQPRSTYFIDLTKDLETLLLSFEEKTRYNIRLSQKKGVIVEELSGQIGVDIFYDLYKETAGRDNFLIHPKSYYQKILSLMGNNNMAKVFIAYLNKEPIAAVINFYFNKRIWYMYGASKSSHRNVMPNHAIHWEIIKRAKGYELYDLWGIPSNPKLGHPLYGVWRFKKGFNGKLVKFVGCMDLVYEPIVYFIFENVFAWFKNIRSLILKGKISDSLEE</sequence>
<keyword evidence="4" id="KW-0573">Peptidoglycan synthesis</keyword>
<organism evidence="7 8">
    <name type="scientific">Candidatus Saganbacteria bacterium</name>
    <dbReference type="NCBI Taxonomy" id="2575572"/>
    <lineage>
        <taxon>Bacteria</taxon>
        <taxon>Bacillati</taxon>
        <taxon>Saganbacteria</taxon>
    </lineage>
</organism>
<dbReference type="GO" id="GO:0009252">
    <property type="term" value="P:peptidoglycan biosynthetic process"/>
    <property type="evidence" value="ECO:0007669"/>
    <property type="project" value="UniProtKB-KW"/>
</dbReference>
<reference evidence="7 8" key="1">
    <citation type="submission" date="2019-12" db="EMBL/GenBank/DDBJ databases">
        <authorList>
            <person name="Wolfe R."/>
            <person name="Danczak R."/>
            <person name="Wilkins M."/>
        </authorList>
    </citation>
    <scope>NUCLEOTIDE SEQUENCE [LARGE SCALE GENOMIC DNA]</scope>
    <source>
        <strain evidence="7">X2_MaxBin.013</strain>
    </source>
</reference>
<dbReference type="InterPro" id="IPR003447">
    <property type="entry name" value="FEMABX"/>
</dbReference>
<proteinExistence type="inferred from homology"/>
<dbReference type="GO" id="GO:0008360">
    <property type="term" value="P:regulation of cell shape"/>
    <property type="evidence" value="ECO:0007669"/>
    <property type="project" value="UniProtKB-KW"/>
</dbReference>
<dbReference type="EMBL" id="WPAF01000001">
    <property type="protein sequence ID" value="KAF0135322.1"/>
    <property type="molecule type" value="Genomic_DNA"/>
</dbReference>
<evidence type="ECO:0000256" key="5">
    <source>
        <dbReference type="ARBA" id="ARBA00023315"/>
    </source>
</evidence>
<evidence type="ECO:0000256" key="1">
    <source>
        <dbReference type="ARBA" id="ARBA00009943"/>
    </source>
</evidence>
<dbReference type="PANTHER" id="PTHR36174">
    <property type="entry name" value="LIPID II:GLYCINE GLYCYLTRANSFERASE"/>
    <property type="match status" value="1"/>
</dbReference>
<name>A0A833L2N1_UNCSA</name>
<evidence type="ECO:0000313" key="7">
    <source>
        <dbReference type="EMBL" id="KAF0135322.1"/>
    </source>
</evidence>
<comment type="similarity">
    <text evidence="1">Belongs to the FemABX family.</text>
</comment>
<keyword evidence="6" id="KW-0961">Cell wall biogenesis/degradation</keyword>
<gene>
    <name evidence="7" type="ORF">FD145_148</name>
</gene>
<evidence type="ECO:0008006" key="9">
    <source>
        <dbReference type="Google" id="ProtNLM"/>
    </source>
</evidence>
<evidence type="ECO:0000256" key="6">
    <source>
        <dbReference type="ARBA" id="ARBA00023316"/>
    </source>
</evidence>
<keyword evidence="2" id="KW-0808">Transferase</keyword>
<dbReference type="PANTHER" id="PTHR36174:SF1">
    <property type="entry name" value="LIPID II:GLYCINE GLYCYLTRANSFERASE"/>
    <property type="match status" value="1"/>
</dbReference>
<dbReference type="Gene3D" id="3.40.630.30">
    <property type="match status" value="2"/>
</dbReference>